<dbReference type="PANTHER" id="PTHR46580">
    <property type="entry name" value="SENSOR KINASE-RELATED"/>
    <property type="match status" value="1"/>
</dbReference>
<dbReference type="Pfam" id="PF13517">
    <property type="entry name" value="FG-GAP_3"/>
    <property type="match status" value="1"/>
</dbReference>
<dbReference type="Gene3D" id="2.130.10.130">
    <property type="entry name" value="Integrin alpha, N-terminal"/>
    <property type="match status" value="1"/>
</dbReference>
<evidence type="ECO:0000256" key="2">
    <source>
        <dbReference type="SAM" id="SignalP"/>
    </source>
</evidence>
<gene>
    <name evidence="4" type="ORF">ABID46_002140</name>
</gene>
<keyword evidence="5" id="KW-1185">Reference proteome</keyword>
<evidence type="ECO:0000313" key="5">
    <source>
        <dbReference type="Proteomes" id="UP001549146"/>
    </source>
</evidence>
<dbReference type="InterPro" id="IPR026444">
    <property type="entry name" value="Secre_tail"/>
</dbReference>
<sequence length="580" mass="63289">MKKLFIFFLFLTLTTSFSQTQMKRAGLDSQGNLFVETFEVPENTFKAPTEIDPEPFLWYGAPAFQYSKNTRGLTLADLDGDGVDELLIGLNTKFVAIKGDGSLLFEKTMPGPVLYPPAVADLDNDGNLEIVINYGFSTLQNGITVLDNSGETMDGWPKSFGTTLAGNAPTVSDLDDDGTYEIITAQRVSATSALIHVYKVDGTYFNENWPYDILSVSCFTPSVADIDNDGTKEIIVAGYNTGLHAIRPDGSLLPGFPVANTGVAYSYQSPILVDLDGDGDLEIVGANHGDNSAYYVREHDGNYRTGWPKAAPSWTYAPPTVADVDGDGEYEIFAGHPNTQDGVPLPTIYGFNPDATNQENFPINKVGGNEGVITIADINDDGVMELIFGSNITDSEGYGFLHAYSVDGSGEIDGFPLRPRGFTYLNGAVIGDINNDGMMDLSLNSHTMNFGAATDSAFVTSYHLNVPFDETKILSNGYKNGNTREGFIQQEPTAAVSDLDDLSIQIYPNPSTGMLNIQTQKSTQNFHLTVLDMTGRKVFEHSDSQNKKDRNFQLSNLPPGVYLVYVKADKQQMSTKWIKR</sequence>
<name>A0ABV2LVG4_9FLAO</name>
<accession>A0ABV2LVG4</accession>
<dbReference type="SUPFAM" id="SSF69318">
    <property type="entry name" value="Integrin alpha N-terminal domain"/>
    <property type="match status" value="1"/>
</dbReference>
<dbReference type="EMBL" id="JBEPMO010000014">
    <property type="protein sequence ID" value="MET3732551.1"/>
    <property type="molecule type" value="Genomic_DNA"/>
</dbReference>
<organism evidence="4 5">
    <name type="scientific">Moheibacter stercoris</name>
    <dbReference type="NCBI Taxonomy" id="1628251"/>
    <lineage>
        <taxon>Bacteria</taxon>
        <taxon>Pseudomonadati</taxon>
        <taxon>Bacteroidota</taxon>
        <taxon>Flavobacteriia</taxon>
        <taxon>Flavobacteriales</taxon>
        <taxon>Weeksellaceae</taxon>
        <taxon>Moheibacter</taxon>
    </lineage>
</organism>
<reference evidence="4 5" key="1">
    <citation type="submission" date="2024-06" db="EMBL/GenBank/DDBJ databases">
        <title>Genomic Encyclopedia of Type Strains, Phase IV (KMG-IV): sequencing the most valuable type-strain genomes for metagenomic binning, comparative biology and taxonomic classification.</title>
        <authorList>
            <person name="Goeker M."/>
        </authorList>
    </citation>
    <scope>NUCLEOTIDE SEQUENCE [LARGE SCALE GENOMIC DNA]</scope>
    <source>
        <strain evidence="4 5">DSM 29388</strain>
    </source>
</reference>
<dbReference type="NCBIfam" id="TIGR04183">
    <property type="entry name" value="Por_Secre_tail"/>
    <property type="match status" value="1"/>
</dbReference>
<dbReference type="Pfam" id="PF18962">
    <property type="entry name" value="Por_Secre_tail"/>
    <property type="match status" value="1"/>
</dbReference>
<feature type="signal peptide" evidence="2">
    <location>
        <begin position="1"/>
        <end position="18"/>
    </location>
</feature>
<keyword evidence="1 2" id="KW-0732">Signal</keyword>
<feature type="chain" id="PRO_5047497807" description="Secretion system C-terminal sorting domain-containing protein" evidence="2">
    <location>
        <begin position="19"/>
        <end position="580"/>
    </location>
</feature>
<protein>
    <recommendedName>
        <fullName evidence="3">Secretion system C-terminal sorting domain-containing protein</fullName>
    </recommendedName>
</protein>
<feature type="domain" description="Secretion system C-terminal sorting" evidence="3">
    <location>
        <begin position="506"/>
        <end position="577"/>
    </location>
</feature>
<dbReference type="Proteomes" id="UP001549146">
    <property type="component" value="Unassembled WGS sequence"/>
</dbReference>
<evidence type="ECO:0000313" key="4">
    <source>
        <dbReference type="EMBL" id="MET3732551.1"/>
    </source>
</evidence>
<comment type="caution">
    <text evidence="4">The sequence shown here is derived from an EMBL/GenBank/DDBJ whole genome shotgun (WGS) entry which is preliminary data.</text>
</comment>
<proteinExistence type="predicted"/>
<dbReference type="RefSeq" id="WP_354509880.1">
    <property type="nucleotide sequence ID" value="NZ_JBEPMO010000014.1"/>
</dbReference>
<dbReference type="InterPro" id="IPR028994">
    <property type="entry name" value="Integrin_alpha_N"/>
</dbReference>
<evidence type="ECO:0000256" key="1">
    <source>
        <dbReference type="ARBA" id="ARBA00022729"/>
    </source>
</evidence>
<evidence type="ECO:0000259" key="3">
    <source>
        <dbReference type="Pfam" id="PF18962"/>
    </source>
</evidence>
<dbReference type="PANTHER" id="PTHR46580:SF4">
    <property type="entry name" value="ATP_GTP-BINDING PROTEIN"/>
    <property type="match status" value="1"/>
</dbReference>
<dbReference type="InterPro" id="IPR013517">
    <property type="entry name" value="FG-GAP"/>
</dbReference>